<evidence type="ECO:0000313" key="2">
    <source>
        <dbReference type="EMBL" id="QCD44184.1"/>
    </source>
</evidence>
<gene>
    <name evidence="2" type="ORF">CMUC_0371</name>
</gene>
<organism evidence="2 3">
    <name type="scientific">Campylobacter mucosalis CCUG 21559</name>
    <dbReference type="NCBI Taxonomy" id="1032067"/>
    <lineage>
        <taxon>Bacteria</taxon>
        <taxon>Pseudomonadati</taxon>
        <taxon>Campylobacterota</taxon>
        <taxon>Epsilonproteobacteria</taxon>
        <taxon>Campylobacterales</taxon>
        <taxon>Campylobacteraceae</taxon>
        <taxon>Campylobacter</taxon>
    </lineage>
</organism>
<dbReference type="Proteomes" id="UP000503264">
    <property type="component" value="Chromosome"/>
</dbReference>
<name>A0A6G5QEY7_9BACT</name>
<evidence type="ECO:0000313" key="3">
    <source>
        <dbReference type="Proteomes" id="UP000503264"/>
    </source>
</evidence>
<dbReference type="RefSeq" id="WP_034968435.1">
    <property type="nucleotide sequence ID" value="NZ_CP012542.1"/>
</dbReference>
<keyword evidence="1" id="KW-0500">Molybdenum</keyword>
<dbReference type="EMBL" id="CP012542">
    <property type="protein sequence ID" value="QCD44184.1"/>
    <property type="molecule type" value="Genomic_DNA"/>
</dbReference>
<protein>
    <submittedName>
        <fullName evidence="2">Putative formate dehydrogenase-associated protein</fullName>
    </submittedName>
</protein>
<evidence type="ECO:0000256" key="1">
    <source>
        <dbReference type="ARBA" id="ARBA00022505"/>
    </source>
</evidence>
<keyword evidence="3" id="KW-1185">Reference proteome</keyword>
<sequence>MTQDRREFLKKSFKIGTATTAMIATSAVASSKVATEPDDNGVVKGKSNKKEVLYQKSEAWEKFYKVAY</sequence>
<accession>A0A6G5QEY7</accession>
<proteinExistence type="predicted"/>
<dbReference type="NCBIfam" id="TIGR01409">
    <property type="entry name" value="TAT_signal_seq"/>
    <property type="match status" value="1"/>
</dbReference>
<dbReference type="InterPro" id="IPR019546">
    <property type="entry name" value="TAT_signal_bac_arc"/>
</dbReference>
<dbReference type="AlphaFoldDB" id="A0A6G5QEY7"/>
<reference evidence="2 3" key="1">
    <citation type="submission" date="2016-07" db="EMBL/GenBank/DDBJ databases">
        <title>Comparative genomics of the Campylobacter concisus group.</title>
        <authorList>
            <person name="Miller W.G."/>
            <person name="Yee E."/>
            <person name="Chapman M.H."/>
            <person name="Huynh S."/>
            <person name="Bono J.L."/>
            <person name="On S.L.W."/>
            <person name="StLeger J."/>
            <person name="Foster G."/>
            <person name="Parker C.T."/>
        </authorList>
    </citation>
    <scope>NUCLEOTIDE SEQUENCE [LARGE SCALE GENOMIC DNA]</scope>
    <source>
        <strain evidence="2 3">CCUG 21559</strain>
    </source>
</reference>